<protein>
    <submittedName>
        <fullName evidence="2">Uncharacterized protein</fullName>
    </submittedName>
</protein>
<organism evidence="2 3">
    <name type="scientific">Domibacillus iocasae</name>
    <dbReference type="NCBI Taxonomy" id="1714016"/>
    <lineage>
        <taxon>Bacteria</taxon>
        <taxon>Bacillati</taxon>
        <taxon>Bacillota</taxon>
        <taxon>Bacilli</taxon>
        <taxon>Bacillales</taxon>
        <taxon>Bacillaceae</taxon>
        <taxon>Domibacillus</taxon>
    </lineage>
</organism>
<dbReference type="RefSeq" id="WP_069937822.1">
    <property type="nucleotide sequence ID" value="NZ_MAMP01000012.1"/>
</dbReference>
<comment type="caution">
    <text evidence="2">The sequence shown here is derived from an EMBL/GenBank/DDBJ whole genome shotgun (WGS) entry which is preliminary data.</text>
</comment>
<dbReference type="OrthoDB" id="2989858at2"/>
<feature type="transmembrane region" description="Helical" evidence="1">
    <location>
        <begin position="116"/>
        <end position="137"/>
    </location>
</feature>
<gene>
    <name evidence="2" type="ORF">BA724_03205</name>
</gene>
<keyword evidence="3" id="KW-1185">Reference proteome</keyword>
<feature type="transmembrane region" description="Helical" evidence="1">
    <location>
        <begin position="32"/>
        <end position="54"/>
    </location>
</feature>
<evidence type="ECO:0000256" key="1">
    <source>
        <dbReference type="SAM" id="Phobius"/>
    </source>
</evidence>
<feature type="transmembrane region" description="Helical" evidence="1">
    <location>
        <begin position="61"/>
        <end position="86"/>
    </location>
</feature>
<dbReference type="AlphaFoldDB" id="A0A1E7DS39"/>
<proteinExistence type="predicted"/>
<name>A0A1E7DS39_9BACI</name>
<dbReference type="Proteomes" id="UP000095658">
    <property type="component" value="Unassembled WGS sequence"/>
</dbReference>
<keyword evidence="1" id="KW-0472">Membrane</keyword>
<keyword evidence="1" id="KW-0812">Transmembrane</keyword>
<evidence type="ECO:0000313" key="2">
    <source>
        <dbReference type="EMBL" id="OES45825.1"/>
    </source>
</evidence>
<accession>A0A1E7DS39</accession>
<dbReference type="EMBL" id="MAMP01000012">
    <property type="protein sequence ID" value="OES45825.1"/>
    <property type="molecule type" value="Genomic_DNA"/>
</dbReference>
<dbReference type="STRING" id="1714016.BA724_03205"/>
<keyword evidence="1" id="KW-1133">Transmembrane helix</keyword>
<evidence type="ECO:0000313" key="3">
    <source>
        <dbReference type="Proteomes" id="UP000095658"/>
    </source>
</evidence>
<sequence length="152" mass="17188">MKFFLTLFRAVLIGANLFLINFQPSTELETKIFFASRLVFFLMLIIDYSNVAYYNLGLERIIGCMGIVLSVLFACVDAAGFFNFLILENGKDGYMLSGNTNNFLTSMIEPFSAKNYVFYSFVAIIVLLGIEIFNYGVRSAPKIWSESKEKTA</sequence>
<reference evidence="2 3" key="1">
    <citation type="submission" date="2016-06" db="EMBL/GenBank/DDBJ databases">
        <title>Domibacillus iocasae genome sequencing.</title>
        <authorList>
            <person name="Verma A."/>
            <person name="Pal Y."/>
            <person name="Ojha A.K."/>
            <person name="Krishnamurthi S."/>
        </authorList>
    </citation>
    <scope>NUCLEOTIDE SEQUENCE [LARGE SCALE GENOMIC DNA]</scope>
    <source>
        <strain evidence="2 3">DSM 29979</strain>
    </source>
</reference>